<accession>A0A437R3K2</accession>
<evidence type="ECO:0000256" key="2">
    <source>
        <dbReference type="ARBA" id="ARBA00022525"/>
    </source>
</evidence>
<keyword evidence="3 4" id="KW-0975">Bacterial flagellum</keyword>
<comment type="subcellular location">
    <subcellularLocation>
        <location evidence="4">Secreted</location>
    </subcellularLocation>
    <subcellularLocation>
        <location evidence="4">Bacterial flagellum</location>
    </subcellularLocation>
</comment>
<keyword evidence="8" id="KW-1185">Reference proteome</keyword>
<dbReference type="RefSeq" id="WP_127697711.1">
    <property type="nucleotide sequence ID" value="NZ_SACS01000002.1"/>
</dbReference>
<evidence type="ECO:0000259" key="6">
    <source>
        <dbReference type="Pfam" id="PF00700"/>
    </source>
</evidence>
<keyword evidence="7" id="KW-0282">Flagellum</keyword>
<proteinExistence type="inferred from homology"/>
<dbReference type="OrthoDB" id="9796789at2"/>
<organism evidence="7 8">
    <name type="scientific">Rheinheimera riviphila</name>
    <dbReference type="NCBI Taxonomy" id="1834037"/>
    <lineage>
        <taxon>Bacteria</taxon>
        <taxon>Pseudomonadati</taxon>
        <taxon>Pseudomonadota</taxon>
        <taxon>Gammaproteobacteria</taxon>
        <taxon>Chromatiales</taxon>
        <taxon>Chromatiaceae</taxon>
        <taxon>Rheinheimera</taxon>
    </lineage>
</organism>
<feature type="domain" description="Flagellin C-terminal" evidence="6">
    <location>
        <begin position="181"/>
        <end position="264"/>
    </location>
</feature>
<keyword evidence="7" id="KW-0966">Cell projection</keyword>
<dbReference type="Proteomes" id="UP000283077">
    <property type="component" value="Unassembled WGS sequence"/>
</dbReference>
<protein>
    <recommendedName>
        <fullName evidence="4">Flagellin</fullName>
    </recommendedName>
</protein>
<dbReference type="GO" id="GO:0005198">
    <property type="term" value="F:structural molecule activity"/>
    <property type="evidence" value="ECO:0007669"/>
    <property type="project" value="UniProtKB-UniRule"/>
</dbReference>
<reference evidence="7 8" key="1">
    <citation type="submission" date="2019-01" db="EMBL/GenBank/DDBJ databases">
        <authorList>
            <person name="Chen W.-M."/>
        </authorList>
    </citation>
    <scope>NUCLEOTIDE SEQUENCE [LARGE SCALE GENOMIC DNA]</scope>
    <source>
        <strain evidence="7 8">KYPC3</strain>
    </source>
</reference>
<sequence>MNIGGPSLSESLLKLNNSENENLLKKLATAKRINSAADDAAGLQIANRLTQLNGATVQGERNVYDGISLAMVADQGLQGISDGLNEIDRLAVQAGNGLLTSSDRQALQKQADAYAAGIQDQIKNTEFGGIKLFDQDSNIGIATGNGSINIKTQDLQTKLTDSGAFSVDLSSSAKAAESLSKIRQSSQLIDNNRTDLGATQNALSSAGRNLSTQNVNQQAAISRIQDLDYAKASTEQAQASIREQASYAVAAQGRVSEQQALQLLA</sequence>
<evidence type="ECO:0000313" key="8">
    <source>
        <dbReference type="Proteomes" id="UP000283077"/>
    </source>
</evidence>
<dbReference type="Pfam" id="PF00669">
    <property type="entry name" value="Flagellin_N"/>
    <property type="match status" value="1"/>
</dbReference>
<dbReference type="Gene3D" id="1.20.1330.10">
    <property type="entry name" value="f41 fragment of flagellin, N-terminal domain"/>
    <property type="match status" value="1"/>
</dbReference>
<dbReference type="InterPro" id="IPR001492">
    <property type="entry name" value="Flagellin"/>
</dbReference>
<comment type="similarity">
    <text evidence="1 4">Belongs to the bacterial flagellin family.</text>
</comment>
<dbReference type="AlphaFoldDB" id="A0A437R3K2"/>
<evidence type="ECO:0000256" key="3">
    <source>
        <dbReference type="ARBA" id="ARBA00023143"/>
    </source>
</evidence>
<comment type="caution">
    <text evidence="7">The sequence shown here is derived from an EMBL/GenBank/DDBJ whole genome shotgun (WGS) entry which is preliminary data.</text>
</comment>
<dbReference type="InterPro" id="IPR001029">
    <property type="entry name" value="Flagellin_N"/>
</dbReference>
<dbReference type="PANTHER" id="PTHR42792">
    <property type="entry name" value="FLAGELLIN"/>
    <property type="match status" value="1"/>
</dbReference>
<evidence type="ECO:0000313" key="7">
    <source>
        <dbReference type="EMBL" id="RVU41334.1"/>
    </source>
</evidence>
<name>A0A437R3K2_9GAMM</name>
<dbReference type="InterPro" id="IPR046358">
    <property type="entry name" value="Flagellin_C"/>
</dbReference>
<dbReference type="GO" id="GO:0009288">
    <property type="term" value="C:bacterial-type flagellum"/>
    <property type="evidence" value="ECO:0007669"/>
    <property type="project" value="UniProtKB-SubCell"/>
</dbReference>
<dbReference type="SUPFAM" id="SSF64518">
    <property type="entry name" value="Phase 1 flagellin"/>
    <property type="match status" value="1"/>
</dbReference>
<dbReference type="EMBL" id="SACS01000002">
    <property type="protein sequence ID" value="RVU41334.1"/>
    <property type="molecule type" value="Genomic_DNA"/>
</dbReference>
<gene>
    <name evidence="7" type="ORF">EOE67_03805</name>
</gene>
<dbReference type="PANTHER" id="PTHR42792:SF2">
    <property type="entry name" value="FLAGELLIN"/>
    <property type="match status" value="1"/>
</dbReference>
<evidence type="ECO:0000256" key="1">
    <source>
        <dbReference type="ARBA" id="ARBA00005709"/>
    </source>
</evidence>
<feature type="domain" description="Flagellin N-terminal" evidence="5">
    <location>
        <begin position="11"/>
        <end position="135"/>
    </location>
</feature>
<dbReference type="GO" id="GO:0005576">
    <property type="term" value="C:extracellular region"/>
    <property type="evidence" value="ECO:0007669"/>
    <property type="project" value="UniProtKB-SubCell"/>
</dbReference>
<keyword evidence="7" id="KW-0969">Cilium</keyword>
<dbReference type="PRINTS" id="PR00207">
    <property type="entry name" value="FLAGELLIN"/>
</dbReference>
<keyword evidence="2 4" id="KW-0964">Secreted</keyword>
<comment type="function">
    <text evidence="4">Flagellin is the subunit protein which polymerizes to form the filaments of bacterial flagella.</text>
</comment>
<evidence type="ECO:0000259" key="5">
    <source>
        <dbReference type="Pfam" id="PF00669"/>
    </source>
</evidence>
<dbReference type="Pfam" id="PF00700">
    <property type="entry name" value="Flagellin_C"/>
    <property type="match status" value="1"/>
</dbReference>
<evidence type="ECO:0000256" key="4">
    <source>
        <dbReference type="RuleBase" id="RU362073"/>
    </source>
</evidence>